<dbReference type="Proteomes" id="UP000799755">
    <property type="component" value="Unassembled WGS sequence"/>
</dbReference>
<comment type="caution">
    <text evidence="1">The sequence shown here is derived from an EMBL/GenBank/DDBJ whole genome shotgun (WGS) entry which is preliminary data.</text>
</comment>
<name>A0ACB6QHF8_9PLEO</name>
<accession>A0ACB6QHF8</accession>
<proteinExistence type="predicted"/>
<evidence type="ECO:0000313" key="1">
    <source>
        <dbReference type="EMBL" id="KAF2465940.1"/>
    </source>
</evidence>
<sequence>MPFPYKHVLLIGATSGIGKAMADRFIDEGVKVTAVGRRQERLDDFVSSHGSDKASSFAFDIGDLDKIPTFVEITMKTYPSIDCVFLNAGTHHRFDFSKPDSVDLEVFNREITVNFTSFVALAHALLPPLLASNEHSSLIFTGTPISLVPAFILPAYSASKAALDAFIMCLREQLRDTNVRVMHISPGPIQTELHDSEMGQESGRSFGMPLKDFVDQAYAGLNEGRADIFPGCVGGSTKEQFMEIVEKRGGGFARLSKLLRGIY</sequence>
<reference evidence="1" key="1">
    <citation type="journal article" date="2020" name="Stud. Mycol.">
        <title>101 Dothideomycetes genomes: a test case for predicting lifestyles and emergence of pathogens.</title>
        <authorList>
            <person name="Haridas S."/>
            <person name="Albert R."/>
            <person name="Binder M."/>
            <person name="Bloem J."/>
            <person name="Labutti K."/>
            <person name="Salamov A."/>
            <person name="Andreopoulos B."/>
            <person name="Baker S."/>
            <person name="Barry K."/>
            <person name="Bills G."/>
            <person name="Bluhm B."/>
            <person name="Cannon C."/>
            <person name="Castanera R."/>
            <person name="Culley D."/>
            <person name="Daum C."/>
            <person name="Ezra D."/>
            <person name="Gonzalez J."/>
            <person name="Henrissat B."/>
            <person name="Kuo A."/>
            <person name="Liang C."/>
            <person name="Lipzen A."/>
            <person name="Lutzoni F."/>
            <person name="Magnuson J."/>
            <person name="Mondo S."/>
            <person name="Nolan M."/>
            <person name="Ohm R."/>
            <person name="Pangilinan J."/>
            <person name="Park H.-J."/>
            <person name="Ramirez L."/>
            <person name="Alfaro M."/>
            <person name="Sun H."/>
            <person name="Tritt A."/>
            <person name="Yoshinaga Y."/>
            <person name="Zwiers L.-H."/>
            <person name="Turgeon B."/>
            <person name="Goodwin S."/>
            <person name="Spatafora J."/>
            <person name="Crous P."/>
            <person name="Grigoriev I."/>
        </authorList>
    </citation>
    <scope>NUCLEOTIDE SEQUENCE</scope>
    <source>
        <strain evidence="1">ATCC 200398</strain>
    </source>
</reference>
<keyword evidence="2" id="KW-1185">Reference proteome</keyword>
<organism evidence="1 2">
    <name type="scientific">Lindgomyces ingoldianus</name>
    <dbReference type="NCBI Taxonomy" id="673940"/>
    <lineage>
        <taxon>Eukaryota</taxon>
        <taxon>Fungi</taxon>
        <taxon>Dikarya</taxon>
        <taxon>Ascomycota</taxon>
        <taxon>Pezizomycotina</taxon>
        <taxon>Dothideomycetes</taxon>
        <taxon>Pleosporomycetidae</taxon>
        <taxon>Pleosporales</taxon>
        <taxon>Lindgomycetaceae</taxon>
        <taxon>Lindgomyces</taxon>
    </lineage>
</organism>
<evidence type="ECO:0000313" key="2">
    <source>
        <dbReference type="Proteomes" id="UP000799755"/>
    </source>
</evidence>
<dbReference type="EMBL" id="MU003527">
    <property type="protein sequence ID" value="KAF2465940.1"/>
    <property type="molecule type" value="Genomic_DNA"/>
</dbReference>
<protein>
    <submittedName>
        <fullName evidence="1">NAD(P)-binding protein</fullName>
    </submittedName>
</protein>
<gene>
    <name evidence="1" type="ORF">BDR25DRAFT_345836</name>
</gene>